<keyword evidence="12" id="KW-0902">Two-component regulatory system</keyword>
<dbReference type="InterPro" id="IPR005467">
    <property type="entry name" value="His_kinase_dom"/>
</dbReference>
<protein>
    <recommendedName>
        <fullName evidence="3">histidine kinase</fullName>
        <ecNumber evidence="3">2.7.13.3</ecNumber>
    </recommendedName>
</protein>
<accession>A0A7W9FLI8</accession>
<evidence type="ECO:0000256" key="11">
    <source>
        <dbReference type="ARBA" id="ARBA00022989"/>
    </source>
</evidence>
<dbReference type="CDD" id="cd16922">
    <property type="entry name" value="HATPase_EvgS-ArcB-TorS-like"/>
    <property type="match status" value="1"/>
</dbReference>
<dbReference type="Gene3D" id="1.20.120.160">
    <property type="entry name" value="HPT domain"/>
    <property type="match status" value="1"/>
</dbReference>
<dbReference type="RefSeq" id="WP_183855110.1">
    <property type="nucleotide sequence ID" value="NZ_JACHOO010000003.1"/>
</dbReference>
<feature type="transmembrane region" description="Helical" evidence="16">
    <location>
        <begin position="20"/>
        <end position="37"/>
    </location>
</feature>
<dbReference type="GO" id="GO:0005886">
    <property type="term" value="C:plasma membrane"/>
    <property type="evidence" value="ECO:0007669"/>
    <property type="project" value="UniProtKB-SubCell"/>
</dbReference>
<dbReference type="InterPro" id="IPR003594">
    <property type="entry name" value="HATPase_dom"/>
</dbReference>
<feature type="domain" description="HPt" evidence="19">
    <location>
        <begin position="697"/>
        <end position="793"/>
    </location>
</feature>
<organism evidence="20 21">
    <name type="scientific">Prosthecomicrobium pneumaticum</name>
    <dbReference type="NCBI Taxonomy" id="81895"/>
    <lineage>
        <taxon>Bacteria</taxon>
        <taxon>Pseudomonadati</taxon>
        <taxon>Pseudomonadota</taxon>
        <taxon>Alphaproteobacteria</taxon>
        <taxon>Hyphomicrobiales</taxon>
        <taxon>Kaistiaceae</taxon>
        <taxon>Prosthecomicrobium</taxon>
    </lineage>
</organism>
<feature type="modified residue" description="4-aspartylphosphate" evidence="15">
    <location>
        <position position="608"/>
    </location>
</feature>
<dbReference type="PRINTS" id="PR00344">
    <property type="entry name" value="BCTRLSENSOR"/>
</dbReference>
<dbReference type="InterPro" id="IPR000014">
    <property type="entry name" value="PAS"/>
</dbReference>
<evidence type="ECO:0000256" key="15">
    <source>
        <dbReference type="PROSITE-ProRule" id="PRU00169"/>
    </source>
</evidence>
<dbReference type="Pfam" id="PF00512">
    <property type="entry name" value="HisKA"/>
    <property type="match status" value="1"/>
</dbReference>
<comment type="catalytic activity">
    <reaction evidence="1">
        <text>ATP + protein L-histidine = ADP + protein N-phospho-L-histidine.</text>
        <dbReference type="EC" id="2.7.13.3"/>
    </reaction>
</comment>
<evidence type="ECO:0000256" key="5">
    <source>
        <dbReference type="ARBA" id="ARBA00022519"/>
    </source>
</evidence>
<keyword evidence="6 15" id="KW-0597">Phosphoprotein</keyword>
<dbReference type="Gene3D" id="3.30.565.10">
    <property type="entry name" value="Histidine kinase-like ATPase, C-terminal domain"/>
    <property type="match status" value="1"/>
</dbReference>
<dbReference type="Gene3D" id="3.30.450.20">
    <property type="entry name" value="PAS domain"/>
    <property type="match status" value="1"/>
</dbReference>
<dbReference type="InterPro" id="IPR008207">
    <property type="entry name" value="Sig_transdc_His_kin_Hpt_dom"/>
</dbReference>
<evidence type="ECO:0000256" key="2">
    <source>
        <dbReference type="ARBA" id="ARBA00004429"/>
    </source>
</evidence>
<dbReference type="SUPFAM" id="SSF52172">
    <property type="entry name" value="CheY-like"/>
    <property type="match status" value="1"/>
</dbReference>
<dbReference type="PROSITE" id="PS50894">
    <property type="entry name" value="HPT"/>
    <property type="match status" value="1"/>
</dbReference>
<evidence type="ECO:0000256" key="8">
    <source>
        <dbReference type="ARBA" id="ARBA00022692"/>
    </source>
</evidence>
<evidence type="ECO:0000256" key="10">
    <source>
        <dbReference type="ARBA" id="ARBA00022840"/>
    </source>
</evidence>
<dbReference type="InterPro" id="IPR004358">
    <property type="entry name" value="Sig_transdc_His_kin-like_C"/>
</dbReference>
<evidence type="ECO:0000313" key="21">
    <source>
        <dbReference type="Proteomes" id="UP000523821"/>
    </source>
</evidence>
<evidence type="ECO:0000256" key="6">
    <source>
        <dbReference type="ARBA" id="ARBA00022553"/>
    </source>
</evidence>
<dbReference type="Gene3D" id="1.10.287.130">
    <property type="match status" value="1"/>
</dbReference>
<dbReference type="FunFam" id="3.30.565.10:FF:000010">
    <property type="entry name" value="Sensor histidine kinase RcsC"/>
    <property type="match status" value="1"/>
</dbReference>
<keyword evidence="10" id="KW-0547">Nucleotide-binding</keyword>
<keyword evidence="10" id="KW-0067">ATP-binding</keyword>
<dbReference type="InterPro" id="IPR011006">
    <property type="entry name" value="CheY-like_superfamily"/>
</dbReference>
<dbReference type="PROSITE" id="PS50109">
    <property type="entry name" value="HIS_KIN"/>
    <property type="match status" value="1"/>
</dbReference>
<gene>
    <name evidence="20" type="ORF">GGQ63_001947</name>
</gene>
<dbReference type="PANTHER" id="PTHR43047:SF64">
    <property type="entry name" value="HISTIDINE KINASE CONTAINING CHEY-HOMOLOGOUS RECEIVER DOMAIN AND PAS DOMAIN-RELATED"/>
    <property type="match status" value="1"/>
</dbReference>
<feature type="domain" description="Histidine kinase" evidence="17">
    <location>
        <begin position="323"/>
        <end position="544"/>
    </location>
</feature>
<dbReference type="InterPro" id="IPR036641">
    <property type="entry name" value="HPT_dom_sf"/>
</dbReference>
<keyword evidence="8 16" id="KW-0812">Transmembrane</keyword>
<evidence type="ECO:0000256" key="7">
    <source>
        <dbReference type="ARBA" id="ARBA00022679"/>
    </source>
</evidence>
<dbReference type="SUPFAM" id="SSF47384">
    <property type="entry name" value="Homodimeric domain of signal transducing histidine kinase"/>
    <property type="match status" value="1"/>
</dbReference>
<dbReference type="CDD" id="cd17546">
    <property type="entry name" value="REC_hyHK_CKI1_RcsC-like"/>
    <property type="match status" value="1"/>
</dbReference>
<evidence type="ECO:0000259" key="19">
    <source>
        <dbReference type="PROSITE" id="PS50894"/>
    </source>
</evidence>
<keyword evidence="9" id="KW-0418">Kinase</keyword>
<keyword evidence="5" id="KW-0997">Cell inner membrane</keyword>
<dbReference type="AlphaFoldDB" id="A0A7W9FLI8"/>
<dbReference type="SUPFAM" id="SSF47226">
    <property type="entry name" value="Histidine-containing phosphotransfer domain, HPT domain"/>
    <property type="match status" value="1"/>
</dbReference>
<dbReference type="Gene3D" id="3.40.50.2300">
    <property type="match status" value="1"/>
</dbReference>
<dbReference type="InterPro" id="IPR003661">
    <property type="entry name" value="HisK_dim/P_dom"/>
</dbReference>
<evidence type="ECO:0000256" key="14">
    <source>
        <dbReference type="PROSITE-ProRule" id="PRU00110"/>
    </source>
</evidence>
<dbReference type="PANTHER" id="PTHR43047">
    <property type="entry name" value="TWO-COMPONENT HISTIDINE PROTEIN KINASE"/>
    <property type="match status" value="1"/>
</dbReference>
<dbReference type="GO" id="GO:0000155">
    <property type="term" value="F:phosphorelay sensor kinase activity"/>
    <property type="evidence" value="ECO:0007669"/>
    <property type="project" value="InterPro"/>
</dbReference>
<dbReference type="EMBL" id="JACHOO010000003">
    <property type="protein sequence ID" value="MBB5752893.1"/>
    <property type="molecule type" value="Genomic_DNA"/>
</dbReference>
<keyword evidence="7" id="KW-0808">Transferase</keyword>
<dbReference type="Pfam" id="PF00072">
    <property type="entry name" value="Response_reg"/>
    <property type="match status" value="1"/>
</dbReference>
<evidence type="ECO:0000256" key="9">
    <source>
        <dbReference type="ARBA" id="ARBA00022777"/>
    </source>
</evidence>
<evidence type="ECO:0000256" key="3">
    <source>
        <dbReference type="ARBA" id="ARBA00012438"/>
    </source>
</evidence>
<dbReference type="InterPro" id="IPR036890">
    <property type="entry name" value="HATPase_C_sf"/>
</dbReference>
<evidence type="ECO:0000313" key="20">
    <source>
        <dbReference type="EMBL" id="MBB5752893.1"/>
    </source>
</evidence>
<evidence type="ECO:0000256" key="4">
    <source>
        <dbReference type="ARBA" id="ARBA00022475"/>
    </source>
</evidence>
<evidence type="ECO:0000256" key="13">
    <source>
        <dbReference type="ARBA" id="ARBA00023136"/>
    </source>
</evidence>
<dbReference type="SMART" id="SM00448">
    <property type="entry name" value="REC"/>
    <property type="match status" value="1"/>
</dbReference>
<keyword evidence="4" id="KW-1003">Cell membrane</keyword>
<evidence type="ECO:0000256" key="16">
    <source>
        <dbReference type="SAM" id="Phobius"/>
    </source>
</evidence>
<dbReference type="Pfam" id="PF01627">
    <property type="entry name" value="Hpt"/>
    <property type="match status" value="1"/>
</dbReference>
<dbReference type="InterPro" id="IPR036097">
    <property type="entry name" value="HisK_dim/P_sf"/>
</dbReference>
<dbReference type="InterPro" id="IPR035965">
    <property type="entry name" value="PAS-like_dom_sf"/>
</dbReference>
<dbReference type="EC" id="2.7.13.3" evidence="3"/>
<evidence type="ECO:0000256" key="12">
    <source>
        <dbReference type="ARBA" id="ARBA00023012"/>
    </source>
</evidence>
<comment type="subcellular location">
    <subcellularLocation>
        <location evidence="2">Cell inner membrane</location>
        <topology evidence="2">Multi-pass membrane protein</topology>
    </subcellularLocation>
</comment>
<name>A0A7W9FLI8_9HYPH</name>
<evidence type="ECO:0000256" key="1">
    <source>
        <dbReference type="ARBA" id="ARBA00000085"/>
    </source>
</evidence>
<comment type="caution">
    <text evidence="20">The sequence shown here is derived from an EMBL/GenBank/DDBJ whole genome shotgun (WGS) entry which is preliminary data.</text>
</comment>
<dbReference type="NCBIfam" id="TIGR00229">
    <property type="entry name" value="sensory_box"/>
    <property type="match status" value="1"/>
</dbReference>
<feature type="modified residue" description="Phosphohistidine" evidence="14">
    <location>
        <position position="736"/>
    </location>
</feature>
<proteinExistence type="predicted"/>
<feature type="domain" description="Response regulatory" evidence="18">
    <location>
        <begin position="559"/>
        <end position="677"/>
    </location>
</feature>
<keyword evidence="13 16" id="KW-0472">Membrane</keyword>
<keyword evidence="21" id="KW-1185">Reference proteome</keyword>
<dbReference type="SUPFAM" id="SSF55785">
    <property type="entry name" value="PYP-like sensor domain (PAS domain)"/>
    <property type="match status" value="1"/>
</dbReference>
<evidence type="ECO:0000259" key="17">
    <source>
        <dbReference type="PROSITE" id="PS50109"/>
    </source>
</evidence>
<evidence type="ECO:0000259" key="18">
    <source>
        <dbReference type="PROSITE" id="PS50110"/>
    </source>
</evidence>
<dbReference type="SUPFAM" id="SSF55874">
    <property type="entry name" value="ATPase domain of HSP90 chaperone/DNA topoisomerase II/histidine kinase"/>
    <property type="match status" value="1"/>
</dbReference>
<dbReference type="CDD" id="cd00082">
    <property type="entry name" value="HisKA"/>
    <property type="match status" value="1"/>
</dbReference>
<dbReference type="SMART" id="SM00387">
    <property type="entry name" value="HATPase_c"/>
    <property type="match status" value="1"/>
</dbReference>
<dbReference type="SMART" id="SM00388">
    <property type="entry name" value="HisKA"/>
    <property type="match status" value="1"/>
</dbReference>
<reference evidence="20 21" key="1">
    <citation type="submission" date="2020-08" db="EMBL/GenBank/DDBJ databases">
        <title>Genomic Encyclopedia of Type Strains, Phase IV (KMG-IV): sequencing the most valuable type-strain genomes for metagenomic binning, comparative biology and taxonomic classification.</title>
        <authorList>
            <person name="Goeker M."/>
        </authorList>
    </citation>
    <scope>NUCLEOTIDE SEQUENCE [LARGE SCALE GENOMIC DNA]</scope>
    <source>
        <strain evidence="20 21">DSM 16268</strain>
    </source>
</reference>
<dbReference type="Proteomes" id="UP000523821">
    <property type="component" value="Unassembled WGS sequence"/>
</dbReference>
<dbReference type="Pfam" id="PF02518">
    <property type="entry name" value="HATPase_c"/>
    <property type="match status" value="1"/>
</dbReference>
<sequence>MPDRRNRPLLSRTPIEARTGLVAIILVSSLAFLLLQARKDIQSNLAIHEARLALQFATVAAQPGIAELKTVIDDPGRALGDAPSGLAPLAGQATIAIPLAGAGVREPALALLGVHAAPQEDTGGKFVIRNGRLFAAIRDGTVAVMTSAPVTALTVGLWSRLAIDIGCVVFLGSLLLLVRESRLSDYSVRRLLDSSPVPLLLIDDAGRAEFANAAAHELFPGTPAGSVGGLKSALARHGALFDWLVAADGVEGAAETREFALLDGDGTTRHVLVSRQALVVRARRMIIASIVDITVRHEAEMALVRAKNAAEALGRMKSESLAMISHELRTPVNGVLGLAQLLARQPLAETPMRIVRRMVEASRTLGVIINDIVDLALLEIGHMRLERRSFDPRETITAAVTLASAAAPEKGLGVRVTMLSPLPPEVFGDPARLQQILINLVGNGIKFTEAGGIEVRTDVARRDEATIELAIEVIDSGIGIAAEVLPRLFQPFSQAETGRSRRYGGTGLGLAISKGLAEAMGGGITAESELGRGSTFRVRLPFGLAADVEAAPRGPLAGRVLVVDDVALNRDVVADLLRAEGCTVEAVSSAEEALAALSAGRYDLVLMDIRMPEVDGLAATRAIRADPGAGRHLGPVIGLTAHLAATDRPLYLLRGLDAVIEKPVEADRLRAALARTPQPPRAAAEPARLVHLRETLGHERTDRILAAFAGVAEEAVEAIAEGCSRLDMAGLADHAHRLAGAARNVGFDGLAEAAERLEEAVADGPAAVAEAALPLVAAHHEAAARIAALPRGGAAAAEPALQAENR</sequence>
<dbReference type="InterPro" id="IPR001789">
    <property type="entry name" value="Sig_transdc_resp-reg_receiver"/>
</dbReference>
<dbReference type="PROSITE" id="PS50110">
    <property type="entry name" value="RESPONSE_REGULATORY"/>
    <property type="match status" value="1"/>
</dbReference>
<keyword evidence="11 16" id="KW-1133">Transmembrane helix</keyword>